<dbReference type="PANTHER" id="PTHR43802">
    <property type="entry name" value="ENOYL-COA HYDRATASE"/>
    <property type="match status" value="1"/>
</dbReference>
<dbReference type="NCBIfam" id="NF006108">
    <property type="entry name" value="PRK08259.1"/>
    <property type="match status" value="1"/>
</dbReference>
<name>A0A0L0CIM3_LUCCU</name>
<feature type="region of interest" description="Disordered" evidence="2">
    <location>
        <begin position="290"/>
        <end position="328"/>
    </location>
</feature>
<dbReference type="Gene3D" id="1.10.287.2460">
    <property type="match status" value="1"/>
</dbReference>
<protein>
    <recommendedName>
        <fullName evidence="5">Enoyl-CoA hydratase</fullName>
    </recommendedName>
</protein>
<comment type="caution">
    <text evidence="3">The sequence shown here is derived from an EMBL/GenBank/DDBJ whole genome shotgun (WGS) entry which is preliminary data.</text>
</comment>
<reference evidence="3 4" key="1">
    <citation type="journal article" date="2015" name="Nat. Commun.">
        <title>Lucilia cuprina genome unlocks parasitic fly biology to underpin future interventions.</title>
        <authorList>
            <person name="Anstead C.A."/>
            <person name="Korhonen P.K."/>
            <person name="Young N.D."/>
            <person name="Hall R.S."/>
            <person name="Jex A.R."/>
            <person name="Murali S.C."/>
            <person name="Hughes D.S."/>
            <person name="Lee S.F."/>
            <person name="Perry T."/>
            <person name="Stroehlein A.J."/>
            <person name="Ansell B.R."/>
            <person name="Breugelmans B."/>
            <person name="Hofmann A."/>
            <person name="Qu J."/>
            <person name="Dugan S."/>
            <person name="Lee S.L."/>
            <person name="Chao H."/>
            <person name="Dinh H."/>
            <person name="Han Y."/>
            <person name="Doddapaneni H.V."/>
            <person name="Worley K.C."/>
            <person name="Muzny D.M."/>
            <person name="Ioannidis P."/>
            <person name="Waterhouse R.M."/>
            <person name="Zdobnov E.M."/>
            <person name="James P.J."/>
            <person name="Bagnall N.H."/>
            <person name="Kotze A.C."/>
            <person name="Gibbs R.A."/>
            <person name="Richards S."/>
            <person name="Batterham P."/>
            <person name="Gasser R.B."/>
        </authorList>
    </citation>
    <scope>NUCLEOTIDE SEQUENCE [LARGE SCALE GENOMIC DNA]</scope>
    <source>
        <strain evidence="3 4">LS</strain>
        <tissue evidence="3">Full body</tissue>
    </source>
</reference>
<feature type="compositionally biased region" description="Basic and acidic residues" evidence="2">
    <location>
        <begin position="309"/>
        <end position="328"/>
    </location>
</feature>
<dbReference type="PANTHER" id="PTHR43802:SF1">
    <property type="entry name" value="IP11341P-RELATED"/>
    <property type="match status" value="1"/>
</dbReference>
<evidence type="ECO:0008006" key="5">
    <source>
        <dbReference type="Google" id="ProtNLM"/>
    </source>
</evidence>
<keyword evidence="4" id="KW-1185">Reference proteome</keyword>
<dbReference type="OrthoDB" id="448450at2759"/>
<sequence length="328" mass="36046">MFIKSLGFFKQNVKFSKNINNFLKSNRSFTSTTILKQNETPAGDTIVVDKDEHITLIGINRPKQRNAIDFDTAEKLSMALSNFEADESSPIAVLYGVGGTFCAGYDIQELEAQSEKGSLDFLLRHEGSVGPTRRHCGKPLICGISGFCVASGLELALMCDLRVMEETAILGFFNRRFGVPMSDGGTARLASMIGHSRALDLLMSGRRVTGKEALEIGLVNRLVATGTALGQAVNLAFSIAKFPQASVAHDRDALYTNAYTRHGFQAAMQTEVMNTSRQVLAELKEGVQRFKKSETKGSKTDSFVVKPKPIPDWEKSEIEHENKNKTNK</sequence>
<evidence type="ECO:0000256" key="2">
    <source>
        <dbReference type="SAM" id="MobiDB-lite"/>
    </source>
</evidence>
<dbReference type="Gene3D" id="3.90.226.10">
    <property type="entry name" value="2-enoyl-CoA Hydratase, Chain A, domain 1"/>
    <property type="match status" value="1"/>
</dbReference>
<dbReference type="AlphaFoldDB" id="A0A0L0CIM3"/>
<evidence type="ECO:0000256" key="1">
    <source>
        <dbReference type="ARBA" id="ARBA00005254"/>
    </source>
</evidence>
<proteinExistence type="inferred from homology"/>
<dbReference type="InterPro" id="IPR001753">
    <property type="entry name" value="Enoyl-CoA_hydra/iso"/>
</dbReference>
<feature type="compositionally biased region" description="Basic and acidic residues" evidence="2">
    <location>
        <begin position="290"/>
        <end position="299"/>
    </location>
</feature>
<accession>A0A0L0CIM3</accession>
<dbReference type="EMBL" id="JRES01000328">
    <property type="protein sequence ID" value="KNC32258.1"/>
    <property type="molecule type" value="Genomic_DNA"/>
</dbReference>
<dbReference type="InterPro" id="IPR029045">
    <property type="entry name" value="ClpP/crotonase-like_dom_sf"/>
</dbReference>
<dbReference type="OMA" id="PKTDSWH"/>
<dbReference type="Proteomes" id="UP000037069">
    <property type="component" value="Unassembled WGS sequence"/>
</dbReference>
<dbReference type="CDD" id="cd06558">
    <property type="entry name" value="crotonase-like"/>
    <property type="match status" value="1"/>
</dbReference>
<dbReference type="STRING" id="7375.A0A0L0CIM3"/>
<dbReference type="Pfam" id="PF00378">
    <property type="entry name" value="ECH_1"/>
    <property type="match status" value="1"/>
</dbReference>
<organism evidence="3 4">
    <name type="scientific">Lucilia cuprina</name>
    <name type="common">Green bottle fly</name>
    <name type="synonym">Australian sheep blowfly</name>
    <dbReference type="NCBI Taxonomy" id="7375"/>
    <lineage>
        <taxon>Eukaryota</taxon>
        <taxon>Metazoa</taxon>
        <taxon>Ecdysozoa</taxon>
        <taxon>Arthropoda</taxon>
        <taxon>Hexapoda</taxon>
        <taxon>Insecta</taxon>
        <taxon>Pterygota</taxon>
        <taxon>Neoptera</taxon>
        <taxon>Endopterygota</taxon>
        <taxon>Diptera</taxon>
        <taxon>Brachycera</taxon>
        <taxon>Muscomorpha</taxon>
        <taxon>Oestroidea</taxon>
        <taxon>Calliphoridae</taxon>
        <taxon>Luciliinae</taxon>
        <taxon>Lucilia</taxon>
    </lineage>
</organism>
<evidence type="ECO:0000313" key="4">
    <source>
        <dbReference type="Proteomes" id="UP000037069"/>
    </source>
</evidence>
<gene>
    <name evidence="3" type="ORF">FF38_06607</name>
</gene>
<comment type="similarity">
    <text evidence="1">Belongs to the enoyl-CoA hydratase/isomerase family.</text>
</comment>
<evidence type="ECO:0000313" key="3">
    <source>
        <dbReference type="EMBL" id="KNC32258.1"/>
    </source>
</evidence>
<dbReference type="SUPFAM" id="SSF52096">
    <property type="entry name" value="ClpP/crotonase"/>
    <property type="match status" value="1"/>
</dbReference>